<dbReference type="GO" id="GO:0015631">
    <property type="term" value="F:tubulin binding"/>
    <property type="evidence" value="ECO:0007669"/>
    <property type="project" value="InterPro"/>
</dbReference>
<comment type="similarity">
    <text evidence="2">Belongs to the TBCC family.</text>
</comment>
<keyword evidence="3" id="KW-0963">Cytoplasm</keyword>
<evidence type="ECO:0000313" key="10">
    <source>
        <dbReference type="EMBL" id="ETO08081.1"/>
    </source>
</evidence>
<accession>X6M350</accession>
<dbReference type="InterPro" id="IPR027684">
    <property type="entry name" value="TBCC"/>
</dbReference>
<feature type="domain" description="C-CAP/cofactor C-like" evidence="9">
    <location>
        <begin position="198"/>
        <end position="299"/>
    </location>
</feature>
<dbReference type="Proteomes" id="UP000023152">
    <property type="component" value="Unassembled WGS sequence"/>
</dbReference>
<dbReference type="Pfam" id="PF07986">
    <property type="entry name" value="TBCC"/>
    <property type="match status" value="1"/>
</dbReference>
<evidence type="ECO:0000256" key="2">
    <source>
        <dbReference type="ARBA" id="ARBA00008848"/>
    </source>
</evidence>
<comment type="subunit">
    <text evidence="5">Supercomplex made of cofactors A to E. Cofactors A and D function by capturing and stabilizing tubulin in a quasi-native conformation. Cofactor E binds to the cofactor D-tubulin complex; interaction with cofactor C then causes the release of tubulin polypeptides that are committed to the native state.</text>
</comment>
<gene>
    <name evidence="10" type="ORF">RFI_29309</name>
</gene>
<keyword evidence="6" id="KW-0175">Coiled coil</keyword>
<dbReference type="Gene3D" id="2.160.20.70">
    <property type="match status" value="1"/>
</dbReference>
<comment type="subcellular location">
    <subcellularLocation>
        <location evidence="1">Cytoplasm</location>
    </subcellularLocation>
</comment>
<dbReference type="GO" id="GO:0007023">
    <property type="term" value="P:post-chaperonin tubulin folding pathway"/>
    <property type="evidence" value="ECO:0007669"/>
    <property type="project" value="InterPro"/>
</dbReference>
<evidence type="ECO:0000256" key="6">
    <source>
        <dbReference type="SAM" id="Coils"/>
    </source>
</evidence>
<reference evidence="10 11" key="1">
    <citation type="journal article" date="2013" name="Curr. Biol.">
        <title>The Genome of the Foraminiferan Reticulomyxa filosa.</title>
        <authorList>
            <person name="Glockner G."/>
            <person name="Hulsmann N."/>
            <person name="Schleicher M."/>
            <person name="Noegel A.A."/>
            <person name="Eichinger L."/>
            <person name="Gallinger C."/>
            <person name="Pawlowski J."/>
            <person name="Sierra R."/>
            <person name="Euteneuer U."/>
            <person name="Pillet L."/>
            <person name="Moustafa A."/>
            <person name="Platzer M."/>
            <person name="Groth M."/>
            <person name="Szafranski K."/>
            <person name="Schliwa M."/>
        </authorList>
    </citation>
    <scope>NUCLEOTIDE SEQUENCE [LARGE SCALE GENOMIC DNA]</scope>
</reference>
<dbReference type="InterPro" id="IPR012945">
    <property type="entry name" value="Tubulin-bd_cofactor_C_dom"/>
</dbReference>
<evidence type="ECO:0000256" key="8">
    <source>
        <dbReference type="SAM" id="Phobius"/>
    </source>
</evidence>
<evidence type="ECO:0000256" key="4">
    <source>
        <dbReference type="ARBA" id="ARBA00022990"/>
    </source>
</evidence>
<comment type="caution">
    <text evidence="10">The sequence shown here is derived from an EMBL/GenBank/DDBJ whole genome shotgun (WGS) entry which is preliminary data.</text>
</comment>
<dbReference type="GO" id="GO:0007021">
    <property type="term" value="P:tubulin complex assembly"/>
    <property type="evidence" value="ECO:0007669"/>
    <property type="project" value="TreeGrafter"/>
</dbReference>
<dbReference type="EMBL" id="ASPP01025367">
    <property type="protein sequence ID" value="ETO08081.1"/>
    <property type="molecule type" value="Genomic_DNA"/>
</dbReference>
<feature type="region of interest" description="Disordered" evidence="7">
    <location>
        <begin position="176"/>
        <end position="202"/>
    </location>
</feature>
<dbReference type="InterPro" id="IPR031925">
    <property type="entry name" value="TBCC_N"/>
</dbReference>
<dbReference type="PANTHER" id="PTHR15139">
    <property type="entry name" value="TUBULIN FOLDING COFACTOR C"/>
    <property type="match status" value="1"/>
</dbReference>
<keyword evidence="11" id="KW-1185">Reference proteome</keyword>
<keyword evidence="8" id="KW-1133">Transmembrane helix</keyword>
<feature type="non-terminal residue" evidence="10">
    <location>
        <position position="299"/>
    </location>
</feature>
<feature type="transmembrane region" description="Helical" evidence="8">
    <location>
        <begin position="142"/>
        <end position="159"/>
    </location>
</feature>
<dbReference type="InterPro" id="IPR017901">
    <property type="entry name" value="C-CAP_CF_C-like"/>
</dbReference>
<sequence>MSRDQEFDSARIARKEGKIFARARKKGQQMMDAMAKRRLNRTHQSDKQQNRQVDAFDAEFNNEMDKIESELEKKDNTFEKFKELKMQAFQLESKLASAAKFLPNYTFERKSKQIQQLKDKITQTQQNVLNLFFAYKHIYKDFHFCLYMYMYMYIYIYIYKYNKVAPRPKFRLNRVASDKPTTNSGNEIKEDNNSKVVPSTSDTTNKTIEKTEIVSAASEERVLQGNTDEVIISNLCNEEIEKIHGTINGKDVWLSDLKNCKIRICDHIGALRMNNIHSCTIITGPITTSLHVENISNSE</sequence>
<dbReference type="Pfam" id="PF16752">
    <property type="entry name" value="TBCC_N"/>
    <property type="match status" value="1"/>
</dbReference>
<keyword evidence="8" id="KW-0472">Membrane</keyword>
<dbReference type="PROSITE" id="PS51329">
    <property type="entry name" value="C_CAP_COFACTOR_C"/>
    <property type="match status" value="1"/>
</dbReference>
<evidence type="ECO:0000259" key="9">
    <source>
        <dbReference type="PROSITE" id="PS51329"/>
    </source>
</evidence>
<dbReference type="Gene3D" id="1.20.58.1250">
    <property type="entry name" value="Tubulin Binding Cofactor C, N-terminal domain"/>
    <property type="match status" value="1"/>
</dbReference>
<protein>
    <recommendedName>
        <fullName evidence="9">C-CAP/cofactor C-like domain-containing protein</fullName>
    </recommendedName>
</protein>
<evidence type="ECO:0000256" key="3">
    <source>
        <dbReference type="ARBA" id="ARBA00022490"/>
    </source>
</evidence>
<evidence type="ECO:0000256" key="7">
    <source>
        <dbReference type="SAM" id="MobiDB-lite"/>
    </source>
</evidence>
<keyword evidence="4" id="KW-0007">Acetylation</keyword>
<evidence type="ECO:0000256" key="1">
    <source>
        <dbReference type="ARBA" id="ARBA00004496"/>
    </source>
</evidence>
<dbReference type="AlphaFoldDB" id="X6M350"/>
<proteinExistence type="inferred from homology"/>
<organism evidence="10 11">
    <name type="scientific">Reticulomyxa filosa</name>
    <dbReference type="NCBI Taxonomy" id="46433"/>
    <lineage>
        <taxon>Eukaryota</taxon>
        <taxon>Sar</taxon>
        <taxon>Rhizaria</taxon>
        <taxon>Retaria</taxon>
        <taxon>Foraminifera</taxon>
        <taxon>Monothalamids</taxon>
        <taxon>Reticulomyxidae</taxon>
        <taxon>Reticulomyxa</taxon>
    </lineage>
</organism>
<evidence type="ECO:0000313" key="11">
    <source>
        <dbReference type="Proteomes" id="UP000023152"/>
    </source>
</evidence>
<dbReference type="OrthoDB" id="194775at2759"/>
<dbReference type="GO" id="GO:0005737">
    <property type="term" value="C:cytoplasm"/>
    <property type="evidence" value="ECO:0007669"/>
    <property type="project" value="UniProtKB-SubCell"/>
</dbReference>
<feature type="coiled-coil region" evidence="6">
    <location>
        <begin position="57"/>
        <end position="127"/>
    </location>
</feature>
<keyword evidence="8" id="KW-0812">Transmembrane</keyword>
<evidence type="ECO:0000256" key="5">
    <source>
        <dbReference type="ARBA" id="ARBA00026055"/>
    </source>
</evidence>
<dbReference type="InterPro" id="IPR038397">
    <property type="entry name" value="TBCC_N_sf"/>
</dbReference>
<dbReference type="PANTHER" id="PTHR15139:SF0">
    <property type="entry name" value="TUBULIN-SPECIFIC CHAPERONE C"/>
    <property type="match status" value="1"/>
</dbReference>
<dbReference type="InterPro" id="IPR016098">
    <property type="entry name" value="CAP/MinC_C"/>
</dbReference>
<name>X6M350_RETFI</name>